<dbReference type="AlphaFoldDB" id="A0A1R3H561"/>
<comment type="caution">
    <text evidence="1">The sequence shown here is derived from an EMBL/GenBank/DDBJ whole genome shotgun (WGS) entry which is preliminary data.</text>
</comment>
<dbReference type="Gramene" id="OMO65473">
    <property type="protein sequence ID" value="OMO65473"/>
    <property type="gene ID" value="CCACVL1_21521"/>
</dbReference>
<reference evidence="1 2" key="1">
    <citation type="submission" date="2013-09" db="EMBL/GenBank/DDBJ databases">
        <title>Corchorus capsularis genome sequencing.</title>
        <authorList>
            <person name="Alam M."/>
            <person name="Haque M.S."/>
            <person name="Islam M.S."/>
            <person name="Emdad E.M."/>
            <person name="Islam M.M."/>
            <person name="Ahmed B."/>
            <person name="Halim A."/>
            <person name="Hossen Q.M.M."/>
            <person name="Hossain M.Z."/>
            <person name="Ahmed R."/>
            <person name="Khan M.M."/>
            <person name="Islam R."/>
            <person name="Rashid M.M."/>
            <person name="Khan S.A."/>
            <person name="Rahman M.S."/>
            <person name="Alam M."/>
        </authorList>
    </citation>
    <scope>NUCLEOTIDE SEQUENCE [LARGE SCALE GENOMIC DNA]</scope>
    <source>
        <strain evidence="2">cv. CVL-1</strain>
        <tissue evidence="1">Whole seedling</tissue>
    </source>
</reference>
<evidence type="ECO:0000313" key="1">
    <source>
        <dbReference type="EMBL" id="OMO65473.1"/>
    </source>
</evidence>
<dbReference type="EMBL" id="AWWV01012626">
    <property type="protein sequence ID" value="OMO65473.1"/>
    <property type="molecule type" value="Genomic_DNA"/>
</dbReference>
<protein>
    <submittedName>
        <fullName evidence="1">Uncharacterized protein</fullName>
    </submittedName>
</protein>
<evidence type="ECO:0000313" key="2">
    <source>
        <dbReference type="Proteomes" id="UP000188268"/>
    </source>
</evidence>
<gene>
    <name evidence="1" type="ORF">CCACVL1_21521</name>
</gene>
<keyword evidence="2" id="KW-1185">Reference proteome</keyword>
<name>A0A1R3H561_COCAP</name>
<organism evidence="1 2">
    <name type="scientific">Corchorus capsularis</name>
    <name type="common">Jute</name>
    <dbReference type="NCBI Taxonomy" id="210143"/>
    <lineage>
        <taxon>Eukaryota</taxon>
        <taxon>Viridiplantae</taxon>
        <taxon>Streptophyta</taxon>
        <taxon>Embryophyta</taxon>
        <taxon>Tracheophyta</taxon>
        <taxon>Spermatophyta</taxon>
        <taxon>Magnoliopsida</taxon>
        <taxon>eudicotyledons</taxon>
        <taxon>Gunneridae</taxon>
        <taxon>Pentapetalae</taxon>
        <taxon>rosids</taxon>
        <taxon>malvids</taxon>
        <taxon>Malvales</taxon>
        <taxon>Malvaceae</taxon>
        <taxon>Grewioideae</taxon>
        <taxon>Apeibeae</taxon>
        <taxon>Corchorus</taxon>
    </lineage>
</organism>
<proteinExistence type="predicted"/>
<dbReference type="Proteomes" id="UP000188268">
    <property type="component" value="Unassembled WGS sequence"/>
</dbReference>
<sequence length="25" mass="2708">MPPFSGVCDIRRHYLAASVTSDATI</sequence>
<accession>A0A1R3H561</accession>